<keyword evidence="3" id="KW-0804">Transcription</keyword>
<name>A0A2R8CF82_9RHOB</name>
<dbReference type="InterPro" id="IPR009057">
    <property type="entry name" value="Homeodomain-like_sf"/>
</dbReference>
<keyword evidence="6" id="KW-1185">Reference proteome</keyword>
<dbReference type="SMART" id="SM00342">
    <property type="entry name" value="HTH_ARAC"/>
    <property type="match status" value="1"/>
</dbReference>
<dbReference type="PROSITE" id="PS01124">
    <property type="entry name" value="HTH_ARAC_FAMILY_2"/>
    <property type="match status" value="1"/>
</dbReference>
<gene>
    <name evidence="5" type="primary">cdhR_10</name>
    <name evidence="5" type="ORF">TRM7615_04617</name>
</gene>
<dbReference type="GO" id="GO:0003700">
    <property type="term" value="F:DNA-binding transcription factor activity"/>
    <property type="evidence" value="ECO:0007669"/>
    <property type="project" value="InterPro"/>
</dbReference>
<dbReference type="SUPFAM" id="SSF46689">
    <property type="entry name" value="Homeodomain-like"/>
    <property type="match status" value="2"/>
</dbReference>
<reference evidence="6" key="1">
    <citation type="submission" date="2018-03" db="EMBL/GenBank/DDBJ databases">
        <authorList>
            <person name="Rodrigo-Torres L."/>
            <person name="Arahal R. D."/>
            <person name="Lucena T."/>
        </authorList>
    </citation>
    <scope>NUCLEOTIDE SEQUENCE [LARGE SCALE GENOMIC DNA]</scope>
    <source>
        <strain evidence="6">CECT 7615</strain>
    </source>
</reference>
<organism evidence="5 6">
    <name type="scientific">Falsiruegeria mediterranea M17</name>
    <dbReference type="NCBI Taxonomy" id="1200281"/>
    <lineage>
        <taxon>Bacteria</taxon>
        <taxon>Pseudomonadati</taxon>
        <taxon>Pseudomonadota</taxon>
        <taxon>Alphaproteobacteria</taxon>
        <taxon>Rhodobacterales</taxon>
        <taxon>Roseobacteraceae</taxon>
        <taxon>Falsiruegeria</taxon>
    </lineage>
</organism>
<dbReference type="InterPro" id="IPR029062">
    <property type="entry name" value="Class_I_gatase-like"/>
</dbReference>
<dbReference type="RefSeq" id="WP_165821502.1">
    <property type="nucleotide sequence ID" value="NZ_ONZG01000016.1"/>
</dbReference>
<accession>A0A2R8CF82</accession>
<dbReference type="InterPro" id="IPR018062">
    <property type="entry name" value="HTH_AraC-typ_CS"/>
</dbReference>
<keyword evidence="1" id="KW-0805">Transcription regulation</keyword>
<dbReference type="InterPro" id="IPR018060">
    <property type="entry name" value="HTH_AraC"/>
</dbReference>
<dbReference type="Pfam" id="PF01965">
    <property type="entry name" value="DJ-1_PfpI"/>
    <property type="match status" value="1"/>
</dbReference>
<evidence type="ECO:0000313" key="5">
    <source>
        <dbReference type="EMBL" id="SPJ31077.1"/>
    </source>
</evidence>
<dbReference type="Gene3D" id="3.40.50.880">
    <property type="match status" value="1"/>
</dbReference>
<keyword evidence="2" id="KW-0238">DNA-binding</keyword>
<protein>
    <submittedName>
        <fullName evidence="5">HTH-type transcriptional regulator CdhR</fullName>
    </submittedName>
</protein>
<dbReference type="AlphaFoldDB" id="A0A2R8CF82"/>
<dbReference type="InterPro" id="IPR002818">
    <property type="entry name" value="DJ-1/PfpI"/>
</dbReference>
<dbReference type="InterPro" id="IPR052158">
    <property type="entry name" value="INH-QAR"/>
</dbReference>
<dbReference type="PANTHER" id="PTHR43130:SF3">
    <property type="entry name" value="HTH-TYPE TRANSCRIPTIONAL REGULATOR RV1931C"/>
    <property type="match status" value="1"/>
</dbReference>
<dbReference type="Proteomes" id="UP000244898">
    <property type="component" value="Unassembled WGS sequence"/>
</dbReference>
<dbReference type="CDD" id="cd03136">
    <property type="entry name" value="GATase1_AraC_ArgR_like"/>
    <property type="match status" value="1"/>
</dbReference>
<sequence length="322" mass="35362">MSEFQKMRNFVFFLDDGFTMQAFSSAVEVLRLVRKLRPDAGYNYSVVALSDRPVAASNGLQLIPDARIEAVPPRAVVVAVSGAHANQAKAPGFVARLRDWARRGHPVWGISSGVVRLAQAGLLDGRRVAAHWEDVQYLRQTHDQVQVSAALFASDGRVATCAGGGAATDMMLWVIARDLGAQVADDIAARLVIDAVRDGRTSQRRVSDMRFETANGPVYAALGVMRANLFTPLSIAQVADSQGISQRQLERLFVQEFNRTPSRVYTELRLEDARLDVLSARRSLTEIAMDYGYSPATFARNYQKIFGVLPSDDRRESGAAMS</sequence>
<dbReference type="PANTHER" id="PTHR43130">
    <property type="entry name" value="ARAC-FAMILY TRANSCRIPTIONAL REGULATOR"/>
    <property type="match status" value="1"/>
</dbReference>
<evidence type="ECO:0000256" key="3">
    <source>
        <dbReference type="ARBA" id="ARBA00023163"/>
    </source>
</evidence>
<dbReference type="Pfam" id="PF12833">
    <property type="entry name" value="HTH_18"/>
    <property type="match status" value="1"/>
</dbReference>
<dbReference type="EMBL" id="ONZG01000016">
    <property type="protein sequence ID" value="SPJ31077.1"/>
    <property type="molecule type" value="Genomic_DNA"/>
</dbReference>
<evidence type="ECO:0000313" key="6">
    <source>
        <dbReference type="Proteomes" id="UP000244898"/>
    </source>
</evidence>
<dbReference type="Gene3D" id="1.10.10.60">
    <property type="entry name" value="Homeodomain-like"/>
    <property type="match status" value="1"/>
</dbReference>
<proteinExistence type="predicted"/>
<dbReference type="GO" id="GO:0043565">
    <property type="term" value="F:sequence-specific DNA binding"/>
    <property type="evidence" value="ECO:0007669"/>
    <property type="project" value="InterPro"/>
</dbReference>
<evidence type="ECO:0000256" key="2">
    <source>
        <dbReference type="ARBA" id="ARBA00023125"/>
    </source>
</evidence>
<evidence type="ECO:0000259" key="4">
    <source>
        <dbReference type="PROSITE" id="PS01124"/>
    </source>
</evidence>
<evidence type="ECO:0000256" key="1">
    <source>
        <dbReference type="ARBA" id="ARBA00023015"/>
    </source>
</evidence>
<dbReference type="SUPFAM" id="SSF52317">
    <property type="entry name" value="Class I glutamine amidotransferase-like"/>
    <property type="match status" value="1"/>
</dbReference>
<feature type="domain" description="HTH araC/xylS-type" evidence="4">
    <location>
        <begin position="219"/>
        <end position="316"/>
    </location>
</feature>
<dbReference type="PROSITE" id="PS00041">
    <property type="entry name" value="HTH_ARAC_FAMILY_1"/>
    <property type="match status" value="1"/>
</dbReference>